<dbReference type="OrthoDB" id="8476943at2"/>
<feature type="compositionally biased region" description="Low complexity" evidence="1">
    <location>
        <begin position="190"/>
        <end position="212"/>
    </location>
</feature>
<accession>A0A238D5F3</accession>
<sequence>MKSEKTVRLQIKLMFTDQGQAQDLQAYAYTSQGGFVGSAALDKGAASVEIPAEFDGRMLDVILGPRVDRDQPVPTAAGLKRMGAYAQPVRFLVEKPRLEIKVPSVVFPKWCLCWVRGRLVKRFTLPDGTHKELPVCNARVHVCEVDRLSIVIPRLPDRDILRLRDDLLDKLRVVPWPIPPRPWPGPGPLRGPLTGPATGPATGPSPGPLAATMQPHAASLASAAPQTGGLSEAASQSVVALATSRSVAQLRARLIDLSSIIAIHLCDLQYLWSWFRVDCLTTANVDSEGRFTALVINDCKDRPDLYFWVEQFQDGAWVTVYRPSIGCGTHWNHACGSEIVLNLPGAVACEEPSYEVPPGVTLFVLPWAVAHVPIWGIPPGSAPAPFGWLRSDGHLDYLDDMPTTALGALYNAPFGGTLNFIHDDSYFIPSSGIKYYRYAYSRVTSGSSPNTGASDPTWTPIATPLARGYRLEYSGGRLPTYESYPVGPATHGPHSGLFEFKPQQPPNPGGTVVASEWLSGNASEVAASWNTLLAAPPLSADNTTDDAGAFEIKIEVFDHAGNQVMPGASTLRFLARNADGTTTRLATPAEEAGGAYVFRVQVDNNGVEAELPQPSIGGVAASDDCGFLRYQAGDSVHVQYRAAHPNNHAVFGFAIKRGSNGLALATTLAPYVEVAAASAPTASAPYNKSAGFYQRDFAPADLVGTCVNAAFAASLGVHAKATNGDQRLGGMDTWKWIAFALAEQEGNGTP</sequence>
<proteinExistence type="predicted"/>
<keyword evidence="3" id="KW-1185">Reference proteome</keyword>
<feature type="region of interest" description="Disordered" evidence="1">
    <location>
        <begin position="184"/>
        <end position="224"/>
    </location>
</feature>
<evidence type="ECO:0000256" key="1">
    <source>
        <dbReference type="SAM" id="MobiDB-lite"/>
    </source>
</evidence>
<name>A0A238D5F3_THIDL</name>
<protein>
    <submittedName>
        <fullName evidence="2">Uncharacterized protein</fullName>
    </submittedName>
</protein>
<dbReference type="EMBL" id="FLMQ01000056">
    <property type="protein sequence ID" value="SBP88461.1"/>
    <property type="molecule type" value="Genomic_DNA"/>
</dbReference>
<evidence type="ECO:0000313" key="3">
    <source>
        <dbReference type="Proteomes" id="UP000214566"/>
    </source>
</evidence>
<reference evidence="2 3" key="1">
    <citation type="submission" date="2016-06" db="EMBL/GenBank/DDBJ databases">
        <authorList>
            <person name="Kjaerup R.B."/>
            <person name="Dalgaard T.S."/>
            <person name="Juul-Madsen H.R."/>
        </authorList>
    </citation>
    <scope>NUCLEOTIDE SEQUENCE [LARGE SCALE GENOMIC DNA]</scope>
    <source>
        <strain evidence="2 3">DSM 16361</strain>
    </source>
</reference>
<dbReference type="Proteomes" id="UP000214566">
    <property type="component" value="Unassembled WGS sequence"/>
</dbReference>
<dbReference type="RefSeq" id="WP_094160814.1">
    <property type="nucleotide sequence ID" value="NZ_LT592171.1"/>
</dbReference>
<dbReference type="AlphaFoldDB" id="A0A238D5F3"/>
<evidence type="ECO:0000313" key="2">
    <source>
        <dbReference type="EMBL" id="SBP88461.1"/>
    </source>
</evidence>
<organism evidence="2 3">
    <name type="scientific">Thiomonas delicata</name>
    <name type="common">Thiomonas cuprina</name>
    <dbReference type="NCBI Taxonomy" id="364030"/>
    <lineage>
        <taxon>Bacteria</taxon>
        <taxon>Pseudomonadati</taxon>
        <taxon>Pseudomonadota</taxon>
        <taxon>Betaproteobacteria</taxon>
        <taxon>Burkholderiales</taxon>
        <taxon>Thiomonas</taxon>
    </lineage>
</organism>
<gene>
    <name evidence="2" type="ORF">THIARS_70081</name>
</gene>